<evidence type="ECO:0000256" key="1">
    <source>
        <dbReference type="SAM" id="SignalP"/>
    </source>
</evidence>
<evidence type="ECO:0008006" key="4">
    <source>
        <dbReference type="Google" id="ProtNLM"/>
    </source>
</evidence>
<evidence type="ECO:0000313" key="3">
    <source>
        <dbReference type="Proteomes" id="UP000298663"/>
    </source>
</evidence>
<organism evidence="2 3">
    <name type="scientific">Steinernema carpocapsae</name>
    <name type="common">Entomopathogenic nematode</name>
    <dbReference type="NCBI Taxonomy" id="34508"/>
    <lineage>
        <taxon>Eukaryota</taxon>
        <taxon>Metazoa</taxon>
        <taxon>Ecdysozoa</taxon>
        <taxon>Nematoda</taxon>
        <taxon>Chromadorea</taxon>
        <taxon>Rhabditida</taxon>
        <taxon>Tylenchina</taxon>
        <taxon>Panagrolaimomorpha</taxon>
        <taxon>Strongyloidoidea</taxon>
        <taxon>Steinernematidae</taxon>
        <taxon>Steinernema</taxon>
    </lineage>
</organism>
<proteinExistence type="predicted"/>
<keyword evidence="3" id="KW-1185">Reference proteome</keyword>
<reference evidence="2 3" key="1">
    <citation type="journal article" date="2015" name="Genome Biol.">
        <title>Comparative genomics of Steinernema reveals deeply conserved gene regulatory networks.</title>
        <authorList>
            <person name="Dillman A.R."/>
            <person name="Macchietto M."/>
            <person name="Porter C.F."/>
            <person name="Rogers A."/>
            <person name="Williams B."/>
            <person name="Antoshechkin I."/>
            <person name="Lee M.M."/>
            <person name="Goodwin Z."/>
            <person name="Lu X."/>
            <person name="Lewis E.E."/>
            <person name="Goodrich-Blair H."/>
            <person name="Stock S.P."/>
            <person name="Adams B.J."/>
            <person name="Sternberg P.W."/>
            <person name="Mortazavi A."/>
        </authorList>
    </citation>
    <scope>NUCLEOTIDE SEQUENCE [LARGE SCALE GENOMIC DNA]</scope>
    <source>
        <strain evidence="2 3">ALL</strain>
    </source>
</reference>
<sequence length="95" mass="10797">MDTLAGAWHLIIAFWSTANCLSLIEMKSSFFCFILRMNTGKWYSSEFFKKFVIPVFHLSYTSDFVSVDRQKKGNGMYFGVHVGFPQTVANSGIPP</sequence>
<reference evidence="2 3" key="2">
    <citation type="journal article" date="2019" name="G3 (Bethesda)">
        <title>Hybrid Assembly of the Genome of the Entomopathogenic Nematode Steinernema carpocapsae Identifies the X-Chromosome.</title>
        <authorList>
            <person name="Serra L."/>
            <person name="Macchietto M."/>
            <person name="Macias-Munoz A."/>
            <person name="McGill C.J."/>
            <person name="Rodriguez I.M."/>
            <person name="Rodriguez B."/>
            <person name="Murad R."/>
            <person name="Mortazavi A."/>
        </authorList>
    </citation>
    <scope>NUCLEOTIDE SEQUENCE [LARGE SCALE GENOMIC DNA]</scope>
    <source>
        <strain evidence="2 3">ALL</strain>
    </source>
</reference>
<feature type="chain" id="PRO_5020841437" description="Secreted protein" evidence="1">
    <location>
        <begin position="21"/>
        <end position="95"/>
    </location>
</feature>
<feature type="signal peptide" evidence="1">
    <location>
        <begin position="1"/>
        <end position="20"/>
    </location>
</feature>
<protein>
    <recommendedName>
        <fullName evidence="4">Secreted protein</fullName>
    </recommendedName>
</protein>
<name>A0A4U5M712_STECR</name>
<dbReference type="EMBL" id="AZBU02000009">
    <property type="protein sequence ID" value="TKR64676.1"/>
    <property type="molecule type" value="Genomic_DNA"/>
</dbReference>
<gene>
    <name evidence="2" type="ORF">L596_025166</name>
</gene>
<keyword evidence="1" id="KW-0732">Signal</keyword>
<evidence type="ECO:0000313" key="2">
    <source>
        <dbReference type="EMBL" id="TKR64676.1"/>
    </source>
</evidence>
<comment type="caution">
    <text evidence="2">The sequence shown here is derived from an EMBL/GenBank/DDBJ whole genome shotgun (WGS) entry which is preliminary data.</text>
</comment>
<accession>A0A4U5M712</accession>
<dbReference type="Proteomes" id="UP000298663">
    <property type="component" value="Unassembled WGS sequence"/>
</dbReference>
<dbReference type="AlphaFoldDB" id="A0A4U5M712"/>